<name>A0A410QEG2_9FIRM</name>
<dbReference type="CDD" id="cd00555">
    <property type="entry name" value="Maf"/>
    <property type="match status" value="1"/>
</dbReference>
<keyword evidence="2 3" id="KW-0378">Hydrolase</keyword>
<feature type="active site" description="Proton acceptor" evidence="3">
    <location>
        <position position="70"/>
    </location>
</feature>
<feature type="site" description="Important for substrate specificity" evidence="3">
    <location>
        <position position="155"/>
    </location>
</feature>
<comment type="catalytic activity">
    <reaction evidence="3">
        <text>dTTP + H2O = dTMP + diphosphate + H(+)</text>
        <dbReference type="Rhea" id="RHEA:28534"/>
        <dbReference type="ChEBI" id="CHEBI:15377"/>
        <dbReference type="ChEBI" id="CHEBI:15378"/>
        <dbReference type="ChEBI" id="CHEBI:33019"/>
        <dbReference type="ChEBI" id="CHEBI:37568"/>
        <dbReference type="ChEBI" id="CHEBI:63528"/>
        <dbReference type="EC" id="3.6.1.9"/>
    </reaction>
</comment>
<dbReference type="GO" id="GO:0036221">
    <property type="term" value="F:UTP diphosphatase activity"/>
    <property type="evidence" value="ECO:0007669"/>
    <property type="project" value="RHEA"/>
</dbReference>
<sequence>MRKVILASSSSRRKDILSKYKIDLEIYPSFINEKVRGNFSPEETVMSLSFEKAKSVEKYFKNHEIIIGADTVVYIDNMILGKPKDEWDSFNMIKLLSGREHNVVTGISIIEADSNIKIIDYEKTKVVFRKLSDDKIKNYIETNEYEDKAGGYGIQGYGEILVERIEGCYSNVVGMPVFKLDYLLEKYFNISLL</sequence>
<evidence type="ECO:0000313" key="5">
    <source>
        <dbReference type="Proteomes" id="UP000287969"/>
    </source>
</evidence>
<dbReference type="PANTHER" id="PTHR43213:SF5">
    <property type="entry name" value="BIFUNCTIONAL DTTP_UTP PYROPHOSPHATASE_METHYLTRANSFERASE PROTEIN-RELATED"/>
    <property type="match status" value="1"/>
</dbReference>
<evidence type="ECO:0000256" key="3">
    <source>
        <dbReference type="HAMAP-Rule" id="MF_00528"/>
    </source>
</evidence>
<dbReference type="AlphaFoldDB" id="A0A410QEG2"/>
<comment type="similarity">
    <text evidence="3">Belongs to the Maf family. YhdE subfamily.</text>
</comment>
<comment type="cofactor">
    <cofactor evidence="1 3">
        <name>a divalent metal cation</name>
        <dbReference type="ChEBI" id="CHEBI:60240"/>
    </cofactor>
</comment>
<dbReference type="NCBIfam" id="TIGR00172">
    <property type="entry name" value="maf"/>
    <property type="match status" value="1"/>
</dbReference>
<dbReference type="InterPro" id="IPR003697">
    <property type="entry name" value="Maf-like"/>
</dbReference>
<dbReference type="Pfam" id="PF02545">
    <property type="entry name" value="Maf"/>
    <property type="match status" value="1"/>
</dbReference>
<dbReference type="KEGG" id="spoa:EQM13_11760"/>
<protein>
    <recommendedName>
        <fullName evidence="3">dTTP/UTP pyrophosphatase</fullName>
        <shortName evidence="3">dTTPase/UTPase</shortName>
        <ecNumber evidence="3">3.6.1.9</ecNumber>
    </recommendedName>
    <alternativeName>
        <fullName evidence="3">Nucleoside triphosphate pyrophosphatase</fullName>
    </alternativeName>
    <alternativeName>
        <fullName evidence="3">Nucleotide pyrophosphatase</fullName>
        <shortName evidence="3">Nucleotide PPase</shortName>
    </alternativeName>
</protein>
<dbReference type="SUPFAM" id="SSF52972">
    <property type="entry name" value="ITPase-like"/>
    <property type="match status" value="1"/>
</dbReference>
<comment type="caution">
    <text evidence="3">Lacks conserved residue(s) required for the propagation of feature annotation.</text>
</comment>
<feature type="site" description="Important for substrate specificity" evidence="3">
    <location>
        <position position="71"/>
    </location>
</feature>
<accession>A0A410QEG2</accession>
<dbReference type="EC" id="3.6.1.9" evidence="3"/>
<dbReference type="Gene3D" id="3.90.950.10">
    <property type="match status" value="1"/>
</dbReference>
<evidence type="ECO:0000256" key="1">
    <source>
        <dbReference type="ARBA" id="ARBA00001968"/>
    </source>
</evidence>
<evidence type="ECO:0000256" key="2">
    <source>
        <dbReference type="ARBA" id="ARBA00022801"/>
    </source>
</evidence>
<keyword evidence="3" id="KW-0546">Nucleotide metabolism</keyword>
<comment type="function">
    <text evidence="3">Nucleoside triphosphate pyrophosphatase that hydrolyzes dTTP and UTP. May have a dual role in cell division arrest and in preventing the incorporation of modified nucleotides into cellular nucleic acids.</text>
</comment>
<organism evidence="4 5">
    <name type="scientific">Acidilutibacter cellobiosedens</name>
    <dbReference type="NCBI Taxonomy" id="2507161"/>
    <lineage>
        <taxon>Bacteria</taxon>
        <taxon>Bacillati</taxon>
        <taxon>Bacillota</taxon>
        <taxon>Tissierellia</taxon>
        <taxon>Tissierellales</taxon>
        <taxon>Acidilutibacteraceae</taxon>
        <taxon>Acidilutibacter</taxon>
    </lineage>
</organism>
<dbReference type="InterPro" id="IPR029001">
    <property type="entry name" value="ITPase-like_fam"/>
</dbReference>
<comment type="catalytic activity">
    <reaction evidence="3">
        <text>UTP + H2O = UMP + diphosphate + H(+)</text>
        <dbReference type="Rhea" id="RHEA:29395"/>
        <dbReference type="ChEBI" id="CHEBI:15377"/>
        <dbReference type="ChEBI" id="CHEBI:15378"/>
        <dbReference type="ChEBI" id="CHEBI:33019"/>
        <dbReference type="ChEBI" id="CHEBI:46398"/>
        <dbReference type="ChEBI" id="CHEBI:57865"/>
        <dbReference type="EC" id="3.6.1.9"/>
    </reaction>
</comment>
<dbReference type="Proteomes" id="UP000287969">
    <property type="component" value="Chromosome"/>
</dbReference>
<keyword evidence="3" id="KW-0963">Cytoplasm</keyword>
<dbReference type="GO" id="GO:0009117">
    <property type="term" value="P:nucleotide metabolic process"/>
    <property type="evidence" value="ECO:0007669"/>
    <property type="project" value="UniProtKB-KW"/>
</dbReference>
<dbReference type="HAMAP" id="MF_00528">
    <property type="entry name" value="Maf"/>
    <property type="match status" value="1"/>
</dbReference>
<dbReference type="EMBL" id="CP035282">
    <property type="protein sequence ID" value="QAT62218.1"/>
    <property type="molecule type" value="Genomic_DNA"/>
</dbReference>
<dbReference type="GO" id="GO:0036218">
    <property type="term" value="F:dTTP diphosphatase activity"/>
    <property type="evidence" value="ECO:0007669"/>
    <property type="project" value="RHEA"/>
</dbReference>
<dbReference type="GO" id="GO:0005737">
    <property type="term" value="C:cytoplasm"/>
    <property type="evidence" value="ECO:0007669"/>
    <property type="project" value="UniProtKB-SubCell"/>
</dbReference>
<evidence type="ECO:0000313" key="4">
    <source>
        <dbReference type="EMBL" id="QAT62218.1"/>
    </source>
</evidence>
<dbReference type="RefSeq" id="WP_128752747.1">
    <property type="nucleotide sequence ID" value="NZ_CP035282.1"/>
</dbReference>
<dbReference type="OrthoDB" id="9807767at2"/>
<comment type="subcellular location">
    <subcellularLocation>
        <location evidence="3">Cytoplasm</location>
    </subcellularLocation>
</comment>
<gene>
    <name evidence="4" type="primary">maf</name>
    <name evidence="4" type="ORF">EQM13_11760</name>
</gene>
<proteinExistence type="inferred from homology"/>
<keyword evidence="5" id="KW-1185">Reference proteome</keyword>
<dbReference type="PANTHER" id="PTHR43213">
    <property type="entry name" value="BIFUNCTIONAL DTTP/UTP PYROPHOSPHATASE/METHYLTRANSFERASE PROTEIN-RELATED"/>
    <property type="match status" value="1"/>
</dbReference>
<dbReference type="PIRSF" id="PIRSF006305">
    <property type="entry name" value="Maf"/>
    <property type="match status" value="1"/>
</dbReference>
<reference evidence="5" key="1">
    <citation type="submission" date="2019-01" db="EMBL/GenBank/DDBJ databases">
        <title>Draft genomes of a novel of Sporanaerobacter strains.</title>
        <authorList>
            <person name="Ma S."/>
        </authorList>
    </citation>
    <scope>NUCLEOTIDE SEQUENCE [LARGE SCALE GENOMIC DNA]</scope>
    <source>
        <strain evidence="5">NJN-17</strain>
    </source>
</reference>
<feature type="site" description="Important for substrate specificity" evidence="3">
    <location>
        <position position="12"/>
    </location>
</feature>